<dbReference type="EMBL" id="JAUFPU010000018">
    <property type="protein sequence ID" value="MDN3578494.1"/>
    <property type="molecule type" value="Genomic_DNA"/>
</dbReference>
<name>A0ABT8B8X6_9NEIS</name>
<dbReference type="RefSeq" id="WP_290333831.1">
    <property type="nucleotide sequence ID" value="NZ_JAUFPU010000018.1"/>
</dbReference>
<organism evidence="1 2">
    <name type="scientific">Chitinimonas viridis</name>
    <dbReference type="NCBI Taxonomy" id="664880"/>
    <lineage>
        <taxon>Bacteria</taxon>
        <taxon>Pseudomonadati</taxon>
        <taxon>Pseudomonadota</taxon>
        <taxon>Betaproteobacteria</taxon>
        <taxon>Neisseriales</taxon>
        <taxon>Chitinibacteraceae</taxon>
        <taxon>Chitinimonas</taxon>
    </lineage>
</organism>
<sequence>MPTLTLIGPKFSLLERDYQCAGRYWRQIIEELTINNYKLKELLPLRCGDKTALGLAYFINNQRIYEMDFFHATFMDSDELVIVHAVSGG</sequence>
<accession>A0ABT8B8X6</accession>
<evidence type="ECO:0000313" key="1">
    <source>
        <dbReference type="EMBL" id="MDN3578494.1"/>
    </source>
</evidence>
<comment type="caution">
    <text evidence="1">The sequence shown here is derived from an EMBL/GenBank/DDBJ whole genome shotgun (WGS) entry which is preliminary data.</text>
</comment>
<reference evidence="1" key="2">
    <citation type="submission" date="2023-06" db="EMBL/GenBank/DDBJ databases">
        <authorList>
            <person name="Lucena T."/>
            <person name="Sun Q."/>
        </authorList>
    </citation>
    <scope>NUCLEOTIDE SEQUENCE</scope>
    <source>
        <strain evidence="1">CECT 7703</strain>
    </source>
</reference>
<proteinExistence type="predicted"/>
<gene>
    <name evidence="1" type="ORF">QWZ03_17120</name>
</gene>
<evidence type="ECO:0000313" key="2">
    <source>
        <dbReference type="Proteomes" id="UP001180081"/>
    </source>
</evidence>
<protein>
    <recommendedName>
        <fullName evidence="3">MoaD/ThiS family protein</fullName>
    </recommendedName>
</protein>
<evidence type="ECO:0008006" key="3">
    <source>
        <dbReference type="Google" id="ProtNLM"/>
    </source>
</evidence>
<reference evidence="1" key="1">
    <citation type="journal article" date="2014" name="Int. J. Syst. Evol. Microbiol.">
        <title>Complete genome of a new Firmicutes species belonging to the dominant human colonic microbiota ('Ruminococcus bicirculans') reveals two chromosomes and a selective capacity to utilize plant glucans.</title>
        <authorList>
            <consortium name="NISC Comparative Sequencing Program"/>
            <person name="Wegmann U."/>
            <person name="Louis P."/>
            <person name="Goesmann A."/>
            <person name="Henrissat B."/>
            <person name="Duncan S.H."/>
            <person name="Flint H.J."/>
        </authorList>
    </citation>
    <scope>NUCLEOTIDE SEQUENCE</scope>
    <source>
        <strain evidence="1">CECT 7703</strain>
    </source>
</reference>
<dbReference type="Proteomes" id="UP001180081">
    <property type="component" value="Unassembled WGS sequence"/>
</dbReference>
<keyword evidence="2" id="KW-1185">Reference proteome</keyword>